<reference evidence="2" key="1">
    <citation type="submission" date="2022-07" db="EMBL/GenBank/DDBJ databases">
        <title>Phylogenomic reconstructions and comparative analyses of Kickxellomycotina fungi.</title>
        <authorList>
            <person name="Reynolds N.K."/>
            <person name="Stajich J.E."/>
            <person name="Barry K."/>
            <person name="Grigoriev I.V."/>
            <person name="Crous P."/>
            <person name="Smith M.E."/>
        </authorList>
    </citation>
    <scope>NUCLEOTIDE SEQUENCE</scope>
    <source>
        <strain evidence="2">NRRL 1565</strain>
    </source>
</reference>
<evidence type="ECO:0000256" key="1">
    <source>
        <dbReference type="SAM" id="MobiDB-lite"/>
    </source>
</evidence>
<feature type="compositionally biased region" description="Polar residues" evidence="1">
    <location>
        <begin position="62"/>
        <end position="71"/>
    </location>
</feature>
<name>A0A9W8LSE1_9FUNG</name>
<organism evidence="2 3">
    <name type="scientific">Coemansia guatemalensis</name>
    <dbReference type="NCBI Taxonomy" id="2761395"/>
    <lineage>
        <taxon>Eukaryota</taxon>
        <taxon>Fungi</taxon>
        <taxon>Fungi incertae sedis</taxon>
        <taxon>Zoopagomycota</taxon>
        <taxon>Kickxellomycotina</taxon>
        <taxon>Kickxellomycetes</taxon>
        <taxon>Kickxellales</taxon>
        <taxon>Kickxellaceae</taxon>
        <taxon>Coemansia</taxon>
    </lineage>
</organism>
<sequence length="185" mass="20196">QIHQRMQQQQQQQQRPLPSIMSSPPPSPGPASSRAASRSIFAGSRESLYDPNVVDALRQEAQRQINGSQLTMPPPSPTRSNAHGIDRASHNRSPPRHLLSPCGPSIADALGKYNGANNGRVSVSSQFDPFANSQDPLNRTPASPLHQPTGAAFSPAAHMDNLERRFRNANFRPPWALKSQSTLQL</sequence>
<feature type="region of interest" description="Disordered" evidence="1">
    <location>
        <begin position="1"/>
        <end position="153"/>
    </location>
</feature>
<protein>
    <submittedName>
        <fullName evidence="2">Uncharacterized protein</fullName>
    </submittedName>
</protein>
<gene>
    <name evidence="2" type="ORF">H4R20_005157</name>
</gene>
<feature type="non-terminal residue" evidence="2">
    <location>
        <position position="1"/>
    </location>
</feature>
<dbReference type="EMBL" id="JANBUO010001617">
    <property type="protein sequence ID" value="KAJ2797496.1"/>
    <property type="molecule type" value="Genomic_DNA"/>
</dbReference>
<evidence type="ECO:0000313" key="3">
    <source>
        <dbReference type="Proteomes" id="UP001140094"/>
    </source>
</evidence>
<proteinExistence type="predicted"/>
<accession>A0A9W8LSE1</accession>
<feature type="compositionally biased region" description="Polar residues" evidence="1">
    <location>
        <begin position="115"/>
        <end position="141"/>
    </location>
</feature>
<dbReference type="OrthoDB" id="8062037at2759"/>
<dbReference type="AlphaFoldDB" id="A0A9W8LSE1"/>
<feature type="compositionally biased region" description="Low complexity" evidence="1">
    <location>
        <begin position="30"/>
        <end position="45"/>
    </location>
</feature>
<comment type="caution">
    <text evidence="2">The sequence shown here is derived from an EMBL/GenBank/DDBJ whole genome shotgun (WGS) entry which is preliminary data.</text>
</comment>
<evidence type="ECO:0000313" key="2">
    <source>
        <dbReference type="EMBL" id="KAJ2797496.1"/>
    </source>
</evidence>
<feature type="compositionally biased region" description="Low complexity" evidence="1">
    <location>
        <begin position="7"/>
        <end position="22"/>
    </location>
</feature>
<dbReference type="Proteomes" id="UP001140094">
    <property type="component" value="Unassembled WGS sequence"/>
</dbReference>
<keyword evidence="3" id="KW-1185">Reference proteome</keyword>